<accession>A0A368SV89</accession>
<reference evidence="2" key="1">
    <citation type="journal article" date="2012" name="Nat. Biotechnol.">
        <title>Reference genome sequence of the model plant Setaria.</title>
        <authorList>
            <person name="Bennetzen J.L."/>
            <person name="Schmutz J."/>
            <person name="Wang H."/>
            <person name="Percifield R."/>
            <person name="Hawkins J."/>
            <person name="Pontaroli A.C."/>
            <person name="Estep M."/>
            <person name="Feng L."/>
            <person name="Vaughn J.N."/>
            <person name="Grimwood J."/>
            <person name="Jenkins J."/>
            <person name="Barry K."/>
            <person name="Lindquist E."/>
            <person name="Hellsten U."/>
            <person name="Deshpande S."/>
            <person name="Wang X."/>
            <person name="Wu X."/>
            <person name="Mitros T."/>
            <person name="Triplett J."/>
            <person name="Yang X."/>
            <person name="Ye C.Y."/>
            <person name="Mauro-Herrera M."/>
            <person name="Wang L."/>
            <person name="Li P."/>
            <person name="Sharma M."/>
            <person name="Sharma R."/>
            <person name="Ronald P.C."/>
            <person name="Panaud O."/>
            <person name="Kellogg E.A."/>
            <person name="Brutnell T.P."/>
            <person name="Doust A.N."/>
            <person name="Tuskan G.A."/>
            <person name="Rokhsar D."/>
            <person name="Devos K.M."/>
        </authorList>
    </citation>
    <scope>NUCLEOTIDE SEQUENCE [LARGE SCALE GENOMIC DNA]</scope>
    <source>
        <strain evidence="2">Yugu1</strain>
    </source>
</reference>
<organism evidence="2">
    <name type="scientific">Setaria italica</name>
    <name type="common">Foxtail millet</name>
    <name type="synonym">Panicum italicum</name>
    <dbReference type="NCBI Taxonomy" id="4555"/>
    <lineage>
        <taxon>Eukaryota</taxon>
        <taxon>Viridiplantae</taxon>
        <taxon>Streptophyta</taxon>
        <taxon>Embryophyta</taxon>
        <taxon>Tracheophyta</taxon>
        <taxon>Spermatophyta</taxon>
        <taxon>Magnoliopsida</taxon>
        <taxon>Liliopsida</taxon>
        <taxon>Poales</taxon>
        <taxon>Poaceae</taxon>
        <taxon>PACMAD clade</taxon>
        <taxon>Panicoideae</taxon>
        <taxon>Panicodae</taxon>
        <taxon>Paniceae</taxon>
        <taxon>Cenchrinae</taxon>
        <taxon>Setaria</taxon>
    </lineage>
</organism>
<protein>
    <submittedName>
        <fullName evidence="2">Uncharacterized protein</fullName>
    </submittedName>
</protein>
<proteinExistence type="predicted"/>
<dbReference type="EMBL" id="CM003536">
    <property type="protein sequence ID" value="RCV46304.1"/>
    <property type="molecule type" value="Genomic_DNA"/>
</dbReference>
<reference evidence="2" key="2">
    <citation type="submission" date="2015-07" db="EMBL/GenBank/DDBJ databases">
        <authorList>
            <person name="Noorani M."/>
        </authorList>
    </citation>
    <scope>NUCLEOTIDE SEQUENCE</scope>
    <source>
        <strain evidence="2">Yugu1</strain>
    </source>
</reference>
<evidence type="ECO:0000313" key="2">
    <source>
        <dbReference type="EMBL" id="RCV46304.1"/>
    </source>
</evidence>
<feature type="compositionally biased region" description="Basic and acidic residues" evidence="1">
    <location>
        <begin position="29"/>
        <end position="41"/>
    </location>
</feature>
<dbReference type="AlphaFoldDB" id="A0A368SV89"/>
<evidence type="ECO:0000256" key="1">
    <source>
        <dbReference type="SAM" id="MobiDB-lite"/>
    </source>
</evidence>
<gene>
    <name evidence="2" type="ORF">SETIT_9G521000v2</name>
</gene>
<name>A0A368SV89_SETIT</name>
<feature type="region of interest" description="Disordered" evidence="1">
    <location>
        <begin position="29"/>
        <end position="69"/>
    </location>
</feature>
<feature type="compositionally biased region" description="Basic residues" evidence="1">
    <location>
        <begin position="56"/>
        <end position="69"/>
    </location>
</feature>
<sequence>MASVPMLRTKTKTRGGSTRSCSCWGVEDSRGDGELEMEDMRQVPPSGTGRSDLAGKRRRRKPWPRHERRRTCCKGNPLFILPSAHCMSSITGTIFFEYITI</sequence>